<dbReference type="Proteomes" id="UP000813444">
    <property type="component" value="Unassembled WGS sequence"/>
</dbReference>
<accession>A0A8K0SPC9</accession>
<organism evidence="3 4">
    <name type="scientific">Stachybotrys elegans</name>
    <dbReference type="NCBI Taxonomy" id="80388"/>
    <lineage>
        <taxon>Eukaryota</taxon>
        <taxon>Fungi</taxon>
        <taxon>Dikarya</taxon>
        <taxon>Ascomycota</taxon>
        <taxon>Pezizomycotina</taxon>
        <taxon>Sordariomycetes</taxon>
        <taxon>Hypocreomycetidae</taxon>
        <taxon>Hypocreales</taxon>
        <taxon>Stachybotryaceae</taxon>
        <taxon>Stachybotrys</taxon>
    </lineage>
</organism>
<dbReference type="OrthoDB" id="3647at2759"/>
<evidence type="ECO:0000256" key="1">
    <source>
        <dbReference type="ARBA" id="ARBA00038158"/>
    </source>
</evidence>
<sequence length="252" mass="27629">MSSAVTAREEYEHASKTYDTITEISGGVLEGQLISIALGNVEGQSVLDLGGGTGIHARRAIDAGAKIVDIIDISPEMMKIANDAEAALGREGRLRCFEADVSKPLDHLELGQYDVVMANWVFDHAGTIEILEGMWKNIAAYLKPGGKFVGVRVADLLSPTVQTNQYGVSFDNYREIPGGYNYTVTVHSDPIFAFEAASLRISYGGSFELHEKYGLDAHLVPYESTEVYKKDPKFWEPFMKSPYLAVVLGTKK</sequence>
<comment type="similarity">
    <text evidence="1">Belongs to the methyltransferase superfamily. LaeA methyltransferase family.</text>
</comment>
<evidence type="ECO:0000313" key="4">
    <source>
        <dbReference type="Proteomes" id="UP000813444"/>
    </source>
</evidence>
<dbReference type="PANTHER" id="PTHR43591:SF110">
    <property type="entry name" value="RHODANESE DOMAIN-CONTAINING PROTEIN"/>
    <property type="match status" value="1"/>
</dbReference>
<keyword evidence="3" id="KW-0808">Transferase</keyword>
<keyword evidence="4" id="KW-1185">Reference proteome</keyword>
<name>A0A8K0SPC9_9HYPO</name>
<protein>
    <submittedName>
        <fullName evidence="3">S-adenosyl-L-methionine-dependent methyltransferase</fullName>
    </submittedName>
</protein>
<dbReference type="InterPro" id="IPR029063">
    <property type="entry name" value="SAM-dependent_MTases_sf"/>
</dbReference>
<feature type="domain" description="Methyltransferase" evidence="2">
    <location>
        <begin position="46"/>
        <end position="146"/>
    </location>
</feature>
<proteinExistence type="inferred from homology"/>
<keyword evidence="3" id="KW-0489">Methyltransferase</keyword>
<gene>
    <name evidence="3" type="ORF">B0I35DRAFT_63309</name>
</gene>
<dbReference type="GO" id="GO:0032259">
    <property type="term" value="P:methylation"/>
    <property type="evidence" value="ECO:0007669"/>
    <property type="project" value="UniProtKB-KW"/>
</dbReference>
<evidence type="ECO:0000259" key="2">
    <source>
        <dbReference type="Pfam" id="PF13649"/>
    </source>
</evidence>
<dbReference type="GO" id="GO:0008168">
    <property type="term" value="F:methyltransferase activity"/>
    <property type="evidence" value="ECO:0007669"/>
    <property type="project" value="UniProtKB-KW"/>
</dbReference>
<dbReference type="InterPro" id="IPR041698">
    <property type="entry name" value="Methyltransf_25"/>
</dbReference>
<dbReference type="AlphaFoldDB" id="A0A8K0SPC9"/>
<dbReference type="Gene3D" id="3.40.50.150">
    <property type="entry name" value="Vaccinia Virus protein VP39"/>
    <property type="match status" value="1"/>
</dbReference>
<dbReference type="PANTHER" id="PTHR43591">
    <property type="entry name" value="METHYLTRANSFERASE"/>
    <property type="match status" value="1"/>
</dbReference>
<dbReference type="SUPFAM" id="SSF53335">
    <property type="entry name" value="S-adenosyl-L-methionine-dependent methyltransferases"/>
    <property type="match status" value="1"/>
</dbReference>
<reference evidence="3" key="1">
    <citation type="journal article" date="2021" name="Nat. Commun.">
        <title>Genetic determinants of endophytism in the Arabidopsis root mycobiome.</title>
        <authorList>
            <person name="Mesny F."/>
            <person name="Miyauchi S."/>
            <person name="Thiergart T."/>
            <person name="Pickel B."/>
            <person name="Atanasova L."/>
            <person name="Karlsson M."/>
            <person name="Huettel B."/>
            <person name="Barry K.W."/>
            <person name="Haridas S."/>
            <person name="Chen C."/>
            <person name="Bauer D."/>
            <person name="Andreopoulos W."/>
            <person name="Pangilinan J."/>
            <person name="LaButti K."/>
            <person name="Riley R."/>
            <person name="Lipzen A."/>
            <person name="Clum A."/>
            <person name="Drula E."/>
            <person name="Henrissat B."/>
            <person name="Kohler A."/>
            <person name="Grigoriev I.V."/>
            <person name="Martin F.M."/>
            <person name="Hacquard S."/>
        </authorList>
    </citation>
    <scope>NUCLEOTIDE SEQUENCE</scope>
    <source>
        <strain evidence="3">MPI-CAGE-CH-0235</strain>
    </source>
</reference>
<comment type="caution">
    <text evidence="3">The sequence shown here is derived from an EMBL/GenBank/DDBJ whole genome shotgun (WGS) entry which is preliminary data.</text>
</comment>
<dbReference type="Pfam" id="PF13649">
    <property type="entry name" value="Methyltransf_25"/>
    <property type="match status" value="1"/>
</dbReference>
<dbReference type="EMBL" id="JAGPNK010000011">
    <property type="protein sequence ID" value="KAH7311343.1"/>
    <property type="molecule type" value="Genomic_DNA"/>
</dbReference>
<evidence type="ECO:0000313" key="3">
    <source>
        <dbReference type="EMBL" id="KAH7311343.1"/>
    </source>
</evidence>
<dbReference type="CDD" id="cd02440">
    <property type="entry name" value="AdoMet_MTases"/>
    <property type="match status" value="1"/>
</dbReference>